<sequence length="104" mass="12056">METAELIWEKICKNENGFPERKKCSVEVYAMEKSVTRAEAYESMRAGVNARIILKLRTDDWEASRHPGEDGKPEYARKVIYEEAEYDIIRAYKKGKSFVEITCG</sequence>
<reference evidence="1 2" key="1">
    <citation type="submission" date="2015-09" db="EMBL/GenBank/DDBJ databases">
        <authorList>
            <consortium name="Pathogen Informatics"/>
        </authorList>
    </citation>
    <scope>NUCLEOTIDE SEQUENCE [LARGE SCALE GENOMIC DNA]</scope>
    <source>
        <strain evidence="1 2">2789STDY5834866</strain>
    </source>
</reference>
<dbReference type="AlphaFoldDB" id="A0A174HQB0"/>
<evidence type="ECO:0008006" key="3">
    <source>
        <dbReference type="Google" id="ProtNLM"/>
    </source>
</evidence>
<dbReference type="RefSeq" id="WP_055262040.1">
    <property type="nucleotide sequence ID" value="NZ_CYZK01000025.1"/>
</dbReference>
<dbReference type="Proteomes" id="UP000095362">
    <property type="component" value="Unassembled WGS sequence"/>
</dbReference>
<protein>
    <recommendedName>
        <fullName evidence="3">Phage head-tail adapter protein</fullName>
    </recommendedName>
</protein>
<accession>A0A174HQB0</accession>
<organism evidence="1 2">
    <name type="scientific">Coprococcus comes</name>
    <dbReference type="NCBI Taxonomy" id="410072"/>
    <lineage>
        <taxon>Bacteria</taxon>
        <taxon>Bacillati</taxon>
        <taxon>Bacillota</taxon>
        <taxon>Clostridia</taxon>
        <taxon>Lachnospirales</taxon>
        <taxon>Lachnospiraceae</taxon>
        <taxon>Coprococcus</taxon>
    </lineage>
</organism>
<evidence type="ECO:0000313" key="1">
    <source>
        <dbReference type="EMBL" id="CUO75055.1"/>
    </source>
</evidence>
<gene>
    <name evidence="1" type="ORF">ERS852481_02792</name>
</gene>
<evidence type="ECO:0000313" key="2">
    <source>
        <dbReference type="Proteomes" id="UP000095362"/>
    </source>
</evidence>
<dbReference type="EMBL" id="CYZK01000025">
    <property type="protein sequence ID" value="CUO75055.1"/>
    <property type="molecule type" value="Genomic_DNA"/>
</dbReference>
<proteinExistence type="predicted"/>
<name>A0A174HQB0_9FIRM</name>